<sequence length="62" mass="6567">MLGALLTAAIVTVGFVAIFAFPLSLALKDSTKEKRRNMIGGAAFLAFLYSLVVYTVFVNGPA</sequence>
<dbReference type="AlphaFoldDB" id="A0A1G1ZM91"/>
<keyword evidence="1" id="KW-1133">Transmembrane helix</keyword>
<protein>
    <submittedName>
        <fullName evidence="2">Uncharacterized protein</fullName>
    </submittedName>
</protein>
<keyword evidence="1" id="KW-0472">Membrane</keyword>
<organism evidence="2 3">
    <name type="scientific">Candidatus Harrisonbacteria bacterium RIFCSPLOWO2_01_FULL_44_18</name>
    <dbReference type="NCBI Taxonomy" id="1798407"/>
    <lineage>
        <taxon>Bacteria</taxon>
        <taxon>Candidatus Harrisoniibacteriota</taxon>
    </lineage>
</organism>
<name>A0A1G1ZM91_9BACT</name>
<keyword evidence="1" id="KW-0812">Transmembrane</keyword>
<evidence type="ECO:0000256" key="1">
    <source>
        <dbReference type="SAM" id="Phobius"/>
    </source>
</evidence>
<feature type="transmembrane region" description="Helical" evidence="1">
    <location>
        <begin position="6"/>
        <end position="27"/>
    </location>
</feature>
<dbReference type="Proteomes" id="UP000177942">
    <property type="component" value="Unassembled WGS sequence"/>
</dbReference>
<comment type="caution">
    <text evidence="2">The sequence shown here is derived from an EMBL/GenBank/DDBJ whole genome shotgun (WGS) entry which is preliminary data.</text>
</comment>
<evidence type="ECO:0000313" key="3">
    <source>
        <dbReference type="Proteomes" id="UP000177942"/>
    </source>
</evidence>
<feature type="transmembrane region" description="Helical" evidence="1">
    <location>
        <begin position="39"/>
        <end position="57"/>
    </location>
</feature>
<reference evidence="2 3" key="1">
    <citation type="journal article" date="2016" name="Nat. Commun.">
        <title>Thousands of microbial genomes shed light on interconnected biogeochemical processes in an aquifer system.</title>
        <authorList>
            <person name="Anantharaman K."/>
            <person name="Brown C.T."/>
            <person name="Hug L.A."/>
            <person name="Sharon I."/>
            <person name="Castelle C.J."/>
            <person name="Probst A.J."/>
            <person name="Thomas B.C."/>
            <person name="Singh A."/>
            <person name="Wilkins M.J."/>
            <person name="Karaoz U."/>
            <person name="Brodie E.L."/>
            <person name="Williams K.H."/>
            <person name="Hubbard S.S."/>
            <person name="Banfield J.F."/>
        </authorList>
    </citation>
    <scope>NUCLEOTIDE SEQUENCE [LARGE SCALE GENOMIC DNA]</scope>
</reference>
<evidence type="ECO:0000313" key="2">
    <source>
        <dbReference type="EMBL" id="OGY65712.1"/>
    </source>
</evidence>
<proteinExistence type="predicted"/>
<accession>A0A1G1ZM91</accession>
<dbReference type="EMBL" id="MHJJ01000007">
    <property type="protein sequence ID" value="OGY65712.1"/>
    <property type="molecule type" value="Genomic_DNA"/>
</dbReference>
<gene>
    <name evidence="2" type="ORF">A3A16_03805</name>
</gene>